<proteinExistence type="predicted"/>
<keyword evidence="3" id="KW-1185">Reference proteome</keyword>
<evidence type="ECO:0000313" key="2">
    <source>
        <dbReference type="EMBL" id="MBT0770198.1"/>
    </source>
</evidence>
<gene>
    <name evidence="2" type="ORF">KIH74_14755</name>
</gene>
<feature type="compositionally biased region" description="Low complexity" evidence="1">
    <location>
        <begin position="655"/>
        <end position="671"/>
    </location>
</feature>
<feature type="compositionally biased region" description="Low complexity" evidence="1">
    <location>
        <begin position="693"/>
        <end position="722"/>
    </location>
</feature>
<organism evidence="2 3">
    <name type="scientific">Kineosporia corallincola</name>
    <dbReference type="NCBI Taxonomy" id="2835133"/>
    <lineage>
        <taxon>Bacteria</taxon>
        <taxon>Bacillati</taxon>
        <taxon>Actinomycetota</taxon>
        <taxon>Actinomycetes</taxon>
        <taxon>Kineosporiales</taxon>
        <taxon>Kineosporiaceae</taxon>
        <taxon>Kineosporia</taxon>
    </lineage>
</organism>
<evidence type="ECO:0000313" key="3">
    <source>
        <dbReference type="Proteomes" id="UP001197247"/>
    </source>
</evidence>
<reference evidence="2 3" key="1">
    <citation type="submission" date="2021-05" db="EMBL/GenBank/DDBJ databases">
        <title>Kineosporia and Streptomyces sp. nov. two new marine actinobacteria isolated from Coral.</title>
        <authorList>
            <person name="Buangrab K."/>
            <person name="Sutthacheep M."/>
            <person name="Yeemin T."/>
            <person name="Harunari E."/>
            <person name="Igarashi Y."/>
            <person name="Kanchanasin P."/>
            <person name="Tanasupawat S."/>
            <person name="Phongsopitanun W."/>
        </authorList>
    </citation>
    <scope>NUCLEOTIDE SEQUENCE [LARGE SCALE GENOMIC DNA]</scope>
    <source>
        <strain evidence="2 3">J2-2</strain>
    </source>
</reference>
<feature type="compositionally biased region" description="Basic and acidic residues" evidence="1">
    <location>
        <begin position="1012"/>
        <end position="1021"/>
    </location>
</feature>
<feature type="region of interest" description="Disordered" evidence="1">
    <location>
        <begin position="693"/>
        <end position="800"/>
    </location>
</feature>
<protein>
    <submittedName>
        <fullName evidence="2">Uncharacterized protein</fullName>
    </submittedName>
</protein>
<sequence>MAGSGSATVIVERTDGALLMRAREAEPTCRGILAALTPEPFTVPLVVDPSATAALARPSSSLVDQIRDHLHVTDAGSPSDVRLIAARAARGGPDGAPAPAAVLADLLSVQVIAPDGALIALRGGELFSAGDDGGWLAFRRGWTPQWQGPRHPAPTWQETHYSSGWLPSVEAFSAGPAATLAGRLSGTPIPAGIWVRSAGGSRKPLSDLGFGVPVDRNRPLLLVGAPGEPVPSADELAGVVSSLSEGWREHVVLAPYGCAGSTWVSLVQALADRLGAPVRAHQALPYYAVDGARRLAELDRDGRPSRLHNAEEITRQPSSVAAVVSAPVGFPSVTQVSVGPATGFEPPAPPVVEFAARADAVGAQVKNELRTTKTPTSHQLLVDADGVLRLRRAGRPVEGNAGARPVGGQASSGLTTSSVVVPTASGVSLPVPVPVSGSGSGSGEGTAQAAPVSRALALAGVPAVAGQAGVIGAGQAGVSGAGQAGVIGAGGAAAPAGAGEPAARTATSAVAESTGRVNAVGANSTPGVTGPKDEGGDVVAELAEALWVAPHDIPSAETVSRRAGAWPAHATVGERSGARRQIPGDVMVLLDVASGASADPAGIPEIGESFLGHDYRETGRPATVRSGATDQGARGVPSLATVVPRLRAPGRPKDTSAPVAGPAAAPGPDATVAPAVATSPAALVSSAVTSASTIPTAPASPVTSATAPATPPGARTVATAGPKAAPAEPVTAASPAERAGTGTEQNENGQREPGQREPGQPEPAEAGPAEPEEPGSDEPAPEPVELDRRGGEAGERWLADRVSTPVERQVFRTSLGWRYDSHAKAVARMLAESPGLRVTSSVDEALVTELAAVRALSEKDRDEFVRSARTGCRESERPMAVCASGGLRRLPTFEGVVLRGGPADPAALDDYRVGDELCEVAPLVALDDPEAELGGPVEVLIWSVTARRVAGLVDTERAGDLMFQPGTGFRVLEVDPAGREPVRRVLLAEVPPGRARPQEATARITARLHEVVRRRDERRTTTGENPDGGPGASSTGFTALPGDPAWFAENPDARRSVE</sequence>
<dbReference type="Proteomes" id="UP001197247">
    <property type="component" value="Unassembled WGS sequence"/>
</dbReference>
<feature type="compositionally biased region" description="Low complexity" evidence="1">
    <location>
        <begin position="756"/>
        <end position="769"/>
    </location>
</feature>
<dbReference type="Gene3D" id="3.90.176.10">
    <property type="entry name" value="Toxin ADP-ribosyltransferase, Chain A, domain 1"/>
    <property type="match status" value="1"/>
</dbReference>
<feature type="compositionally biased region" description="Acidic residues" evidence="1">
    <location>
        <begin position="770"/>
        <end position="780"/>
    </location>
</feature>
<evidence type="ECO:0000256" key="1">
    <source>
        <dbReference type="SAM" id="MobiDB-lite"/>
    </source>
</evidence>
<feature type="compositionally biased region" description="Basic and acidic residues" evidence="1">
    <location>
        <begin position="785"/>
        <end position="799"/>
    </location>
</feature>
<feature type="region of interest" description="Disordered" evidence="1">
    <location>
        <begin position="1012"/>
        <end position="1058"/>
    </location>
</feature>
<dbReference type="EMBL" id="JAHBAY010000005">
    <property type="protein sequence ID" value="MBT0770198.1"/>
    <property type="molecule type" value="Genomic_DNA"/>
</dbReference>
<dbReference type="RefSeq" id="WP_214156488.1">
    <property type="nucleotide sequence ID" value="NZ_JAHBAY010000005.1"/>
</dbReference>
<feature type="region of interest" description="Disordered" evidence="1">
    <location>
        <begin position="643"/>
        <end position="671"/>
    </location>
</feature>
<name>A0ABS5TH59_9ACTN</name>
<comment type="caution">
    <text evidence="2">The sequence shown here is derived from an EMBL/GenBank/DDBJ whole genome shotgun (WGS) entry which is preliminary data.</text>
</comment>
<accession>A0ABS5TH59</accession>